<dbReference type="PANTHER" id="PTHR30349:SF64">
    <property type="entry name" value="PROPHAGE INTEGRASE INTD-RELATED"/>
    <property type="match status" value="1"/>
</dbReference>
<evidence type="ECO:0000256" key="1">
    <source>
        <dbReference type="ARBA" id="ARBA00008857"/>
    </source>
</evidence>
<evidence type="ECO:0000256" key="2">
    <source>
        <dbReference type="ARBA" id="ARBA00023125"/>
    </source>
</evidence>
<evidence type="ECO:0000313" key="8">
    <source>
        <dbReference type="Proteomes" id="UP000268233"/>
    </source>
</evidence>
<accession>A0A495R9J3</accession>
<feature type="domain" description="Tyr recombinase" evidence="5">
    <location>
        <begin position="155"/>
        <end position="348"/>
    </location>
</feature>
<dbReference type="InterPro" id="IPR002104">
    <property type="entry name" value="Integrase_catalytic"/>
</dbReference>
<comment type="similarity">
    <text evidence="1">Belongs to the 'phage' integrase family.</text>
</comment>
<protein>
    <submittedName>
        <fullName evidence="7">Integrase/recombinase XerD</fullName>
    </submittedName>
</protein>
<keyword evidence="3" id="KW-0233">DNA recombination</keyword>
<sequence length="354" mass="40999">MQLDDISRDKLLTTFKRNYDKSPPTAERYQCDVSEWLDYLEKPGHLDFDSNTYSRDAKTFYVAETGTDSLTGNLKRYLQDLLKDGYAPSTVNLRLAAISTFYQVMQEVNQDSDIPVSLPVDELENPAKSLEPIAEWQTYKDRMVEKEKQSSSKEDEYHYLKPNQVKELIKNVPAPKPRNELIIRLLFHTGARRGELATTKLDDYDHEKNTVEMHDKKNNQTIERHYPHRVQKFIDRWRNVHRKALPTADSEYMFPTTHSEQIGPAVINKMVKKAAENADLQAYTTREVDGQRQAEITAHTLRHSYAMDRLDNGMDIRTIQELLGHSKLETTEVYLDMQNDDAIDKAKSAGTTRL</sequence>
<dbReference type="InterPro" id="IPR044068">
    <property type="entry name" value="CB"/>
</dbReference>
<keyword evidence="8" id="KW-1185">Reference proteome</keyword>
<dbReference type="Gene3D" id="1.10.150.130">
    <property type="match status" value="1"/>
</dbReference>
<reference evidence="7 8" key="1">
    <citation type="submission" date="2018-10" db="EMBL/GenBank/DDBJ databases">
        <title>Genomic Encyclopedia of Archaeal and Bacterial Type Strains, Phase II (KMG-II): from individual species to whole genera.</title>
        <authorList>
            <person name="Goeker M."/>
        </authorList>
    </citation>
    <scope>NUCLEOTIDE SEQUENCE [LARGE SCALE GENOMIC DNA]</scope>
    <source>
        <strain evidence="7 8">DSM 11927</strain>
    </source>
</reference>
<dbReference type="SUPFAM" id="SSF56349">
    <property type="entry name" value="DNA breaking-rejoining enzymes"/>
    <property type="match status" value="1"/>
</dbReference>
<dbReference type="InterPro" id="IPR011010">
    <property type="entry name" value="DNA_brk_join_enz"/>
</dbReference>
<organism evidence="7 8">
    <name type="scientific">Haloarcula quadrata</name>
    <dbReference type="NCBI Taxonomy" id="182779"/>
    <lineage>
        <taxon>Archaea</taxon>
        <taxon>Methanobacteriati</taxon>
        <taxon>Methanobacteriota</taxon>
        <taxon>Stenosarchaea group</taxon>
        <taxon>Halobacteria</taxon>
        <taxon>Halobacteriales</taxon>
        <taxon>Haloarculaceae</taxon>
        <taxon>Haloarcula</taxon>
    </lineage>
</organism>
<name>A0A495R9J3_9EURY</name>
<evidence type="ECO:0000256" key="4">
    <source>
        <dbReference type="PROSITE-ProRule" id="PRU01248"/>
    </source>
</evidence>
<dbReference type="EMBL" id="RBWW01000001">
    <property type="protein sequence ID" value="RKS83774.1"/>
    <property type="molecule type" value="Genomic_DNA"/>
</dbReference>
<comment type="caution">
    <text evidence="7">The sequence shown here is derived from an EMBL/GenBank/DDBJ whole genome shotgun (WGS) entry which is preliminary data.</text>
</comment>
<dbReference type="InterPro" id="IPR013762">
    <property type="entry name" value="Integrase-like_cat_sf"/>
</dbReference>
<keyword evidence="2 4" id="KW-0238">DNA-binding</keyword>
<dbReference type="GO" id="GO:0003677">
    <property type="term" value="F:DNA binding"/>
    <property type="evidence" value="ECO:0007669"/>
    <property type="project" value="UniProtKB-UniRule"/>
</dbReference>
<dbReference type="Proteomes" id="UP000268233">
    <property type="component" value="Unassembled WGS sequence"/>
</dbReference>
<gene>
    <name evidence="7" type="ORF">BDK61_3168</name>
</gene>
<dbReference type="CDD" id="cd00397">
    <property type="entry name" value="DNA_BRE_C"/>
    <property type="match status" value="1"/>
</dbReference>
<dbReference type="AlphaFoldDB" id="A0A495R9J3"/>
<dbReference type="Gene3D" id="1.10.443.10">
    <property type="entry name" value="Intergrase catalytic core"/>
    <property type="match status" value="1"/>
</dbReference>
<proteinExistence type="inferred from homology"/>
<evidence type="ECO:0000259" key="6">
    <source>
        <dbReference type="PROSITE" id="PS51900"/>
    </source>
</evidence>
<evidence type="ECO:0000259" key="5">
    <source>
        <dbReference type="PROSITE" id="PS51898"/>
    </source>
</evidence>
<dbReference type="GO" id="GO:0015074">
    <property type="term" value="P:DNA integration"/>
    <property type="evidence" value="ECO:0007669"/>
    <property type="project" value="InterPro"/>
</dbReference>
<dbReference type="PANTHER" id="PTHR30349">
    <property type="entry name" value="PHAGE INTEGRASE-RELATED"/>
    <property type="match status" value="1"/>
</dbReference>
<dbReference type="PROSITE" id="PS51898">
    <property type="entry name" value="TYR_RECOMBINASE"/>
    <property type="match status" value="1"/>
</dbReference>
<dbReference type="PROSITE" id="PS51900">
    <property type="entry name" value="CB"/>
    <property type="match status" value="1"/>
</dbReference>
<evidence type="ECO:0000256" key="3">
    <source>
        <dbReference type="ARBA" id="ARBA00023172"/>
    </source>
</evidence>
<feature type="domain" description="Core-binding (CB)" evidence="6">
    <location>
        <begin position="9"/>
        <end position="106"/>
    </location>
</feature>
<dbReference type="InterPro" id="IPR010998">
    <property type="entry name" value="Integrase_recombinase_N"/>
</dbReference>
<dbReference type="InterPro" id="IPR050090">
    <property type="entry name" value="Tyrosine_recombinase_XerCD"/>
</dbReference>
<evidence type="ECO:0000313" key="7">
    <source>
        <dbReference type="EMBL" id="RKS83774.1"/>
    </source>
</evidence>
<dbReference type="Pfam" id="PF00589">
    <property type="entry name" value="Phage_integrase"/>
    <property type="match status" value="1"/>
</dbReference>
<dbReference type="GO" id="GO:0006310">
    <property type="term" value="P:DNA recombination"/>
    <property type="evidence" value="ECO:0007669"/>
    <property type="project" value="UniProtKB-KW"/>
</dbReference>
<dbReference type="RefSeq" id="WP_121303641.1">
    <property type="nucleotide sequence ID" value="NZ_RBWW01000001.1"/>
</dbReference>